<organism evidence="1 2">
    <name type="scientific">Romanomermis culicivorax</name>
    <name type="common">Nematode worm</name>
    <dbReference type="NCBI Taxonomy" id="13658"/>
    <lineage>
        <taxon>Eukaryota</taxon>
        <taxon>Metazoa</taxon>
        <taxon>Ecdysozoa</taxon>
        <taxon>Nematoda</taxon>
        <taxon>Enoplea</taxon>
        <taxon>Dorylaimia</taxon>
        <taxon>Mermithida</taxon>
        <taxon>Mermithoidea</taxon>
        <taxon>Mermithidae</taxon>
        <taxon>Romanomermis</taxon>
    </lineage>
</organism>
<evidence type="ECO:0000313" key="1">
    <source>
        <dbReference type="Proteomes" id="UP000887565"/>
    </source>
</evidence>
<keyword evidence="1" id="KW-1185">Reference proteome</keyword>
<protein>
    <submittedName>
        <fullName evidence="2">Ovule protein</fullName>
    </submittedName>
</protein>
<reference evidence="2" key="1">
    <citation type="submission" date="2022-11" db="UniProtKB">
        <authorList>
            <consortium name="WormBaseParasite"/>
        </authorList>
    </citation>
    <scope>IDENTIFICATION</scope>
</reference>
<sequence length="73" mass="8646">KSIWVTNSLLEQLLLLQVDVWYKWTSGLIKLMKKSSTGLKVFFKLENWTFLGREGIRERPNLNSSLKQKSYQQ</sequence>
<dbReference type="Proteomes" id="UP000887565">
    <property type="component" value="Unplaced"/>
</dbReference>
<dbReference type="AlphaFoldDB" id="A0A915I0T3"/>
<name>A0A915I0T3_ROMCU</name>
<accession>A0A915I0T3</accession>
<evidence type="ECO:0000313" key="2">
    <source>
        <dbReference type="WBParaSite" id="nRc.2.0.1.t07428-RA"/>
    </source>
</evidence>
<dbReference type="WBParaSite" id="nRc.2.0.1.t07428-RA">
    <property type="protein sequence ID" value="nRc.2.0.1.t07428-RA"/>
    <property type="gene ID" value="nRc.2.0.1.g07428"/>
</dbReference>
<proteinExistence type="predicted"/>